<comment type="caution">
    <text evidence="1">The sequence shown here is derived from an EMBL/GenBank/DDBJ whole genome shotgun (WGS) entry which is preliminary data.</text>
</comment>
<sequence length="65" mass="7183">MAENGVETERELISAASCKEMTAVNDLARNLNSDIVQGKKKRGLVGNLWKTVVWPANCVAVNLYY</sequence>
<reference evidence="1 2" key="1">
    <citation type="journal article" date="2014" name="Am. J. Bot.">
        <title>Genome assembly and annotation for red clover (Trifolium pratense; Fabaceae).</title>
        <authorList>
            <person name="Istvanek J."/>
            <person name="Jaros M."/>
            <person name="Krenek A."/>
            <person name="Repkova J."/>
        </authorList>
    </citation>
    <scope>NUCLEOTIDE SEQUENCE [LARGE SCALE GENOMIC DNA]</scope>
    <source>
        <strain evidence="2">cv. Tatra</strain>
        <tissue evidence="1">Young leaves</tissue>
    </source>
</reference>
<proteinExistence type="predicted"/>
<organism evidence="1 2">
    <name type="scientific">Trifolium pratense</name>
    <name type="common">Red clover</name>
    <dbReference type="NCBI Taxonomy" id="57577"/>
    <lineage>
        <taxon>Eukaryota</taxon>
        <taxon>Viridiplantae</taxon>
        <taxon>Streptophyta</taxon>
        <taxon>Embryophyta</taxon>
        <taxon>Tracheophyta</taxon>
        <taxon>Spermatophyta</taxon>
        <taxon>Magnoliopsida</taxon>
        <taxon>eudicotyledons</taxon>
        <taxon>Gunneridae</taxon>
        <taxon>Pentapetalae</taxon>
        <taxon>rosids</taxon>
        <taxon>fabids</taxon>
        <taxon>Fabales</taxon>
        <taxon>Fabaceae</taxon>
        <taxon>Papilionoideae</taxon>
        <taxon>50 kb inversion clade</taxon>
        <taxon>NPAAA clade</taxon>
        <taxon>Hologalegina</taxon>
        <taxon>IRL clade</taxon>
        <taxon>Trifolieae</taxon>
        <taxon>Trifolium</taxon>
    </lineage>
</organism>
<evidence type="ECO:0000313" key="2">
    <source>
        <dbReference type="Proteomes" id="UP000236291"/>
    </source>
</evidence>
<gene>
    <name evidence="1" type="ORF">L195_g047152</name>
</gene>
<dbReference type="EMBL" id="ASHM01064770">
    <property type="protein sequence ID" value="PNX91023.1"/>
    <property type="molecule type" value="Genomic_DNA"/>
</dbReference>
<dbReference type="Proteomes" id="UP000236291">
    <property type="component" value="Unassembled WGS sequence"/>
</dbReference>
<dbReference type="AlphaFoldDB" id="A0A2K3MJP0"/>
<protein>
    <submittedName>
        <fullName evidence="1">Uncharacterized protein</fullName>
    </submittedName>
</protein>
<name>A0A2K3MJP0_TRIPR</name>
<reference evidence="1 2" key="2">
    <citation type="journal article" date="2017" name="Front. Plant Sci.">
        <title>Gene Classification and Mining of Molecular Markers Useful in Red Clover (Trifolium pratense) Breeding.</title>
        <authorList>
            <person name="Istvanek J."/>
            <person name="Dluhosova J."/>
            <person name="Dluhos P."/>
            <person name="Patkova L."/>
            <person name="Nedelnik J."/>
            <person name="Repkova J."/>
        </authorList>
    </citation>
    <scope>NUCLEOTIDE SEQUENCE [LARGE SCALE GENOMIC DNA]</scope>
    <source>
        <strain evidence="2">cv. Tatra</strain>
        <tissue evidence="1">Young leaves</tissue>
    </source>
</reference>
<evidence type="ECO:0000313" key="1">
    <source>
        <dbReference type="EMBL" id="PNX91023.1"/>
    </source>
</evidence>
<accession>A0A2K3MJP0</accession>